<dbReference type="Proteomes" id="UP000009235">
    <property type="component" value="Chromosome"/>
</dbReference>
<dbReference type="KEGG" id="asd:AS9A_1729"/>
<feature type="compositionally biased region" description="Low complexity" evidence="1">
    <location>
        <begin position="1"/>
        <end position="10"/>
    </location>
</feature>
<protein>
    <submittedName>
        <fullName evidence="2">Uncharacterized protein</fullName>
    </submittedName>
</protein>
<evidence type="ECO:0000313" key="3">
    <source>
        <dbReference type="Proteomes" id="UP000009235"/>
    </source>
</evidence>
<reference evidence="2 3" key="1">
    <citation type="journal article" date="2011" name="J. Bacteriol.">
        <title>Complete genome sequence of Amycolicicoccus subflavus DQS3-9A1T, an actinomycete isolated from crude oil-polluted soil.</title>
        <authorList>
            <person name="Cai M."/>
            <person name="Chen W.M."/>
            <person name="Nie Y."/>
            <person name="Chi C.Q."/>
            <person name="Wang Y.N."/>
            <person name="Tang Y.Q."/>
            <person name="Li G.Y."/>
            <person name="Wu X.L."/>
        </authorList>
    </citation>
    <scope>NUCLEOTIDE SEQUENCE [LARGE SCALE GENOMIC DNA]</scope>
    <source>
        <strain evidence="3">DSM 45089 / DQS3-9A1</strain>
    </source>
</reference>
<dbReference type="HOGENOM" id="CLU_3057862_0_0_11"/>
<dbReference type="AlphaFoldDB" id="F6EKP2"/>
<feature type="region of interest" description="Disordered" evidence="1">
    <location>
        <begin position="1"/>
        <end position="23"/>
    </location>
</feature>
<evidence type="ECO:0000313" key="2">
    <source>
        <dbReference type="EMBL" id="AEF40178.1"/>
    </source>
</evidence>
<sequence>MLGAAGAAAALNPQPLPPSGMAIYTQQSSNSFGSAVSLNPQPLPPRTWYSLGY</sequence>
<gene>
    <name evidence="2" type="ordered locus">AS9A_1729</name>
</gene>
<keyword evidence="3" id="KW-1185">Reference proteome</keyword>
<dbReference type="EMBL" id="CP002786">
    <property type="protein sequence ID" value="AEF40178.1"/>
    <property type="molecule type" value="Genomic_DNA"/>
</dbReference>
<name>F6EKP2_HOYSD</name>
<proteinExistence type="predicted"/>
<accession>F6EKP2</accession>
<organism evidence="2 3">
    <name type="scientific">Hoyosella subflava (strain DSM 45089 / JCM 17490 / NBRC 109087 / DQS3-9A1)</name>
    <name type="common">Amycolicicoccus subflavus</name>
    <dbReference type="NCBI Taxonomy" id="443218"/>
    <lineage>
        <taxon>Bacteria</taxon>
        <taxon>Bacillati</taxon>
        <taxon>Actinomycetota</taxon>
        <taxon>Actinomycetes</taxon>
        <taxon>Mycobacteriales</taxon>
        <taxon>Hoyosellaceae</taxon>
        <taxon>Hoyosella</taxon>
    </lineage>
</organism>
<evidence type="ECO:0000256" key="1">
    <source>
        <dbReference type="SAM" id="MobiDB-lite"/>
    </source>
</evidence>